<keyword evidence="5" id="KW-1133">Transmembrane helix</keyword>
<feature type="compositionally biased region" description="Acidic residues" evidence="4">
    <location>
        <begin position="197"/>
        <end position="206"/>
    </location>
</feature>
<dbReference type="Proteomes" id="UP001362999">
    <property type="component" value="Unassembled WGS sequence"/>
</dbReference>
<evidence type="ECO:0000256" key="1">
    <source>
        <dbReference type="ARBA" id="ARBA00004123"/>
    </source>
</evidence>
<accession>A0AAW0CKI9</accession>
<proteinExistence type="inferred from homology"/>
<feature type="transmembrane region" description="Helical" evidence="5">
    <location>
        <begin position="12"/>
        <end position="32"/>
    </location>
</feature>
<feature type="compositionally biased region" description="Gly residues" evidence="4">
    <location>
        <begin position="225"/>
        <end position="238"/>
    </location>
</feature>
<protein>
    <submittedName>
        <fullName evidence="6">DNA-directed RNA polymerase III, subunit Rpc31</fullName>
    </submittedName>
</protein>
<feature type="non-terminal residue" evidence="6">
    <location>
        <position position="1"/>
    </location>
</feature>
<dbReference type="PANTHER" id="PTHR15367:SF2">
    <property type="entry name" value="DNA-DIRECTED RNA POLYMERASE III SUBUNIT"/>
    <property type="match status" value="1"/>
</dbReference>
<organism evidence="6 7">
    <name type="scientific">Favolaschia claudopus</name>
    <dbReference type="NCBI Taxonomy" id="2862362"/>
    <lineage>
        <taxon>Eukaryota</taxon>
        <taxon>Fungi</taxon>
        <taxon>Dikarya</taxon>
        <taxon>Basidiomycota</taxon>
        <taxon>Agaricomycotina</taxon>
        <taxon>Agaricomycetes</taxon>
        <taxon>Agaricomycetidae</taxon>
        <taxon>Agaricales</taxon>
        <taxon>Marasmiineae</taxon>
        <taxon>Mycenaceae</taxon>
        <taxon>Favolaschia</taxon>
    </lineage>
</organism>
<comment type="similarity">
    <text evidence="2">Belongs to the eukaryotic RPC7 RNA polymerase subunit family.</text>
</comment>
<name>A0AAW0CKI9_9AGAR</name>
<keyword evidence="7" id="KW-1185">Reference proteome</keyword>
<dbReference type="InterPro" id="IPR024661">
    <property type="entry name" value="RNA_pol_III_Rpc31"/>
</dbReference>
<evidence type="ECO:0000256" key="5">
    <source>
        <dbReference type="SAM" id="Phobius"/>
    </source>
</evidence>
<evidence type="ECO:0000256" key="2">
    <source>
        <dbReference type="ARBA" id="ARBA00008352"/>
    </source>
</evidence>
<gene>
    <name evidence="6" type="ORF">R3P38DRAFT_2900529</name>
</gene>
<comment type="caution">
    <text evidence="6">The sequence shown here is derived from an EMBL/GenBank/DDBJ whole genome shotgun (WGS) entry which is preliminary data.</text>
</comment>
<keyword evidence="5" id="KW-0472">Membrane</keyword>
<dbReference type="GO" id="GO:0005666">
    <property type="term" value="C:RNA polymerase III complex"/>
    <property type="evidence" value="ECO:0007669"/>
    <property type="project" value="TreeGrafter"/>
</dbReference>
<dbReference type="PANTHER" id="PTHR15367">
    <property type="entry name" value="DNA-DIRECTED RNA POLYMERASE III"/>
    <property type="match status" value="1"/>
</dbReference>
<dbReference type="PIRSF" id="PIRSF000777">
    <property type="entry name" value="RNA_polIII_C31"/>
    <property type="match status" value="1"/>
</dbReference>
<keyword evidence="3" id="KW-0539">Nucleus</keyword>
<dbReference type="GO" id="GO:0006383">
    <property type="term" value="P:transcription by RNA polymerase III"/>
    <property type="evidence" value="ECO:0007669"/>
    <property type="project" value="InterPro"/>
</dbReference>
<evidence type="ECO:0000313" key="6">
    <source>
        <dbReference type="EMBL" id="KAK7039582.1"/>
    </source>
</evidence>
<evidence type="ECO:0000256" key="3">
    <source>
        <dbReference type="ARBA" id="ARBA00023242"/>
    </source>
</evidence>
<keyword evidence="5" id="KW-0812">Transmembrane</keyword>
<dbReference type="AlphaFoldDB" id="A0AAW0CKI9"/>
<comment type="subcellular location">
    <subcellularLocation>
        <location evidence="1">Nucleus</location>
    </subcellularLocation>
</comment>
<evidence type="ECO:0000256" key="4">
    <source>
        <dbReference type="SAM" id="MobiDB-lite"/>
    </source>
</evidence>
<keyword evidence="6" id="KW-0804">Transcription</keyword>
<dbReference type="EMBL" id="JAWWNJ010000016">
    <property type="protein sequence ID" value="KAK7039582.1"/>
    <property type="molecule type" value="Genomic_DNA"/>
</dbReference>
<feature type="region of interest" description="Disordered" evidence="4">
    <location>
        <begin position="166"/>
        <end position="238"/>
    </location>
</feature>
<evidence type="ECO:0000313" key="7">
    <source>
        <dbReference type="Proteomes" id="UP001362999"/>
    </source>
</evidence>
<dbReference type="Pfam" id="PF11705">
    <property type="entry name" value="RNA_pol_3_Rpc31"/>
    <property type="match status" value="1"/>
</dbReference>
<sequence length="238" mass="26411">MKGVESGGGGRRQGTACLSLFISIFILFATMGGRGRGWGRGRGAFSAPPAGLTHADMQNIHREKTEMYPAMLPPVLSDYTEEEKKIAAYQIGFAKRMRKSPYYVVEAAKSTDLPRYSDKYRVFATQPTLGKDDFHEPYFPRDIFDGYFNPKKKRKVKAKPVLVKQRMNIDEMNDDDEEKEKASDASDADSQGAQSDYDVDEEDDNDYANNYFNNGEGEDNDDLGEGGGGDDGGGGDYD</sequence>
<reference evidence="6 7" key="1">
    <citation type="journal article" date="2024" name="J Genomics">
        <title>Draft genome sequencing and assembly of Favolaschia claudopus CIRM-BRFM 2984 isolated from oak limbs.</title>
        <authorList>
            <person name="Navarro D."/>
            <person name="Drula E."/>
            <person name="Chaduli D."/>
            <person name="Cazenave R."/>
            <person name="Ahrendt S."/>
            <person name="Wang J."/>
            <person name="Lipzen A."/>
            <person name="Daum C."/>
            <person name="Barry K."/>
            <person name="Grigoriev I.V."/>
            <person name="Favel A."/>
            <person name="Rosso M.N."/>
            <person name="Martin F."/>
        </authorList>
    </citation>
    <scope>NUCLEOTIDE SEQUENCE [LARGE SCALE GENOMIC DNA]</scope>
    <source>
        <strain evidence="6 7">CIRM-BRFM 2984</strain>
    </source>
</reference>
<keyword evidence="6" id="KW-0240">DNA-directed RNA polymerase</keyword>